<proteinExistence type="predicted"/>
<sequence>MKINTRFLFGVIVIFFGLILLFEEANIFPSFSKLLWSSIWKFWPIILIFLGSKFLAERNNVPGIILLLLGVAFLSSNLFNWNFFSILWPVIIIAIGMAMLLGINEPKPTGNVSSSSKDFISDTVVFWGLERKIKSQDFKGGEFNVAFGGLELDLREAKIAKSGAKVHINCAFGGVEVFVPKNCRVKTRGSGVFGAWEPKVEESKVNEPVLEITGGVIFGGVEIK</sequence>
<feature type="domain" description="LiaF transmembrane" evidence="2">
    <location>
        <begin position="8"/>
        <end position="104"/>
    </location>
</feature>
<dbReference type="Pfam" id="PF22570">
    <property type="entry name" value="LiaF-TM"/>
    <property type="match status" value="1"/>
</dbReference>
<accession>A0A0G0ED96</accession>
<gene>
    <name evidence="3" type="ORF">UR61_C0026G0005</name>
</gene>
<keyword evidence="1" id="KW-1133">Transmembrane helix</keyword>
<feature type="transmembrane region" description="Helical" evidence="1">
    <location>
        <begin position="34"/>
        <end position="56"/>
    </location>
</feature>
<dbReference type="PANTHER" id="PTHR40763:SF5">
    <property type="entry name" value="MEMBRANE PROTEIN"/>
    <property type="match status" value="1"/>
</dbReference>
<evidence type="ECO:0000259" key="2">
    <source>
        <dbReference type="Pfam" id="PF22570"/>
    </source>
</evidence>
<evidence type="ECO:0000313" key="4">
    <source>
        <dbReference type="Proteomes" id="UP000033866"/>
    </source>
</evidence>
<comment type="caution">
    <text evidence="3">The sequence shown here is derived from an EMBL/GenBank/DDBJ whole genome shotgun (WGS) entry which is preliminary data.</text>
</comment>
<keyword evidence="1" id="KW-0472">Membrane</keyword>
<dbReference type="AlphaFoldDB" id="A0A0G0ED96"/>
<dbReference type="PANTHER" id="PTHR40763">
    <property type="entry name" value="MEMBRANE PROTEIN-RELATED"/>
    <property type="match status" value="1"/>
</dbReference>
<feature type="transmembrane region" description="Helical" evidence="1">
    <location>
        <begin position="7"/>
        <end position="28"/>
    </location>
</feature>
<keyword evidence="1" id="KW-0812">Transmembrane</keyword>
<evidence type="ECO:0000313" key="3">
    <source>
        <dbReference type="EMBL" id="KKP65332.1"/>
    </source>
</evidence>
<dbReference type="EMBL" id="LBPV01000026">
    <property type="protein sequence ID" value="KKP65332.1"/>
    <property type="molecule type" value="Genomic_DNA"/>
</dbReference>
<name>A0A0G0ED96_9BACT</name>
<feature type="transmembrane region" description="Helical" evidence="1">
    <location>
        <begin position="63"/>
        <end position="80"/>
    </location>
</feature>
<dbReference type="Proteomes" id="UP000033866">
    <property type="component" value="Unassembled WGS sequence"/>
</dbReference>
<protein>
    <recommendedName>
        <fullName evidence="2">LiaF transmembrane domain-containing protein</fullName>
    </recommendedName>
</protein>
<evidence type="ECO:0000256" key="1">
    <source>
        <dbReference type="SAM" id="Phobius"/>
    </source>
</evidence>
<dbReference type="InterPro" id="IPR054331">
    <property type="entry name" value="LiaF_TM"/>
</dbReference>
<organism evidence="3 4">
    <name type="scientific">candidate division WS6 bacterium GW2011_GWE1_34_7</name>
    <dbReference type="NCBI Taxonomy" id="1619093"/>
    <lineage>
        <taxon>Bacteria</taxon>
        <taxon>Candidatus Dojkabacteria</taxon>
    </lineage>
</organism>
<feature type="transmembrane region" description="Helical" evidence="1">
    <location>
        <begin position="86"/>
        <end position="103"/>
    </location>
</feature>
<reference evidence="3 4" key="1">
    <citation type="journal article" date="2015" name="Nature">
        <title>rRNA introns, odd ribosomes, and small enigmatic genomes across a large radiation of phyla.</title>
        <authorList>
            <person name="Brown C.T."/>
            <person name="Hug L.A."/>
            <person name="Thomas B.C."/>
            <person name="Sharon I."/>
            <person name="Castelle C.J."/>
            <person name="Singh A."/>
            <person name="Wilkins M.J."/>
            <person name="Williams K.H."/>
            <person name="Banfield J.F."/>
        </authorList>
    </citation>
    <scope>NUCLEOTIDE SEQUENCE [LARGE SCALE GENOMIC DNA]</scope>
</reference>